<evidence type="ECO:0000313" key="2">
    <source>
        <dbReference type="EMBL" id="GAA4952202.1"/>
    </source>
</evidence>
<dbReference type="SUPFAM" id="SSF53474">
    <property type="entry name" value="alpha/beta-Hydrolases"/>
    <property type="match status" value="1"/>
</dbReference>
<evidence type="ECO:0000259" key="1">
    <source>
        <dbReference type="Pfam" id="PF12697"/>
    </source>
</evidence>
<dbReference type="InterPro" id="IPR029058">
    <property type="entry name" value="AB_hydrolase_fold"/>
</dbReference>
<reference evidence="3" key="1">
    <citation type="journal article" date="2019" name="Int. J. Syst. Evol. Microbiol.">
        <title>The Global Catalogue of Microorganisms (GCM) 10K type strain sequencing project: providing services to taxonomists for standard genome sequencing and annotation.</title>
        <authorList>
            <consortium name="The Broad Institute Genomics Platform"/>
            <consortium name="The Broad Institute Genome Sequencing Center for Infectious Disease"/>
            <person name="Wu L."/>
            <person name="Ma J."/>
        </authorList>
    </citation>
    <scope>NUCLEOTIDE SEQUENCE [LARGE SCALE GENOMIC DNA]</scope>
    <source>
        <strain evidence="3">JCM 19134</strain>
    </source>
</reference>
<dbReference type="InterPro" id="IPR000073">
    <property type="entry name" value="AB_hydrolase_1"/>
</dbReference>
<dbReference type="AlphaFoldDB" id="A0AAV3U6J3"/>
<feature type="domain" description="AB hydrolase-1" evidence="1">
    <location>
        <begin position="5"/>
        <end position="239"/>
    </location>
</feature>
<dbReference type="EMBL" id="BAABLX010000029">
    <property type="protein sequence ID" value="GAA4952202.1"/>
    <property type="molecule type" value="Genomic_DNA"/>
</dbReference>
<keyword evidence="3" id="KW-1185">Reference proteome</keyword>
<dbReference type="Pfam" id="PF12697">
    <property type="entry name" value="Abhydrolase_6"/>
    <property type="match status" value="1"/>
</dbReference>
<keyword evidence="2" id="KW-0378">Hydrolase</keyword>
<protein>
    <submittedName>
        <fullName evidence="2">Alpha/beta hydrolase</fullName>
    </submittedName>
</protein>
<accession>A0AAV3U6J3</accession>
<evidence type="ECO:0000313" key="3">
    <source>
        <dbReference type="Proteomes" id="UP001409585"/>
    </source>
</evidence>
<gene>
    <name evidence="2" type="ORF">GCM10025791_36050</name>
</gene>
<dbReference type="InterPro" id="IPR052897">
    <property type="entry name" value="Sec-Metab_Biosynth_Hydrolase"/>
</dbReference>
<proteinExistence type="predicted"/>
<name>A0AAV3U6J3_9ALTE</name>
<dbReference type="PANTHER" id="PTHR37017:SF11">
    <property type="entry name" value="ESTERASE_LIPASE_THIOESTERASE DOMAIN-CONTAINING PROTEIN"/>
    <property type="match status" value="1"/>
</dbReference>
<sequence>MTALIVFIHGGQHTGHCWQPTQAYVNQLAQYHGISLRTLAVNLPGRANQAGDLSKLDIEQATRSVLDQIEAFDSDSQNIILVGHSMAGITLPNVAIGLGTDKVREVVFLACCVPPQGKAVVDTLRPPISWVTALLMRNRHVSKPMPTALAKWLFTNGASAQQHQVMIDSLCSESNYLPKDTVDRSQFKGFRTRWIVTQKDRSLSPKLQQSFIKNLGGVDRIDSLNTCHNAMITEPEALANLLLSELISP</sequence>
<dbReference type="RefSeq" id="WP_345425721.1">
    <property type="nucleotide sequence ID" value="NZ_AP031496.1"/>
</dbReference>
<dbReference type="GO" id="GO:0016787">
    <property type="term" value="F:hydrolase activity"/>
    <property type="evidence" value="ECO:0007669"/>
    <property type="project" value="UniProtKB-KW"/>
</dbReference>
<dbReference type="PANTHER" id="PTHR37017">
    <property type="entry name" value="AB HYDROLASE-1 DOMAIN-CONTAINING PROTEIN-RELATED"/>
    <property type="match status" value="1"/>
</dbReference>
<dbReference type="Proteomes" id="UP001409585">
    <property type="component" value="Unassembled WGS sequence"/>
</dbReference>
<dbReference type="Gene3D" id="3.40.50.1820">
    <property type="entry name" value="alpha/beta hydrolase"/>
    <property type="match status" value="1"/>
</dbReference>
<organism evidence="2 3">
    <name type="scientific">Halioxenophilus aromaticivorans</name>
    <dbReference type="NCBI Taxonomy" id="1306992"/>
    <lineage>
        <taxon>Bacteria</taxon>
        <taxon>Pseudomonadati</taxon>
        <taxon>Pseudomonadota</taxon>
        <taxon>Gammaproteobacteria</taxon>
        <taxon>Alteromonadales</taxon>
        <taxon>Alteromonadaceae</taxon>
        <taxon>Halioxenophilus</taxon>
    </lineage>
</organism>
<comment type="caution">
    <text evidence="2">The sequence shown here is derived from an EMBL/GenBank/DDBJ whole genome shotgun (WGS) entry which is preliminary data.</text>
</comment>